<evidence type="ECO:0000259" key="2">
    <source>
        <dbReference type="Pfam" id="PF00263"/>
    </source>
</evidence>
<comment type="similarity">
    <text evidence="1">Belongs to the bacterial secretin family.</text>
</comment>
<evidence type="ECO:0000259" key="3">
    <source>
        <dbReference type="Pfam" id="PF13629"/>
    </source>
</evidence>
<comment type="caution">
    <text evidence="4">The sequence shown here is derived from an EMBL/GenBank/DDBJ whole genome shotgun (WGS) entry which is preliminary data.</text>
</comment>
<dbReference type="Proteomes" id="UP000286678">
    <property type="component" value="Unassembled WGS sequence"/>
</dbReference>
<dbReference type="OrthoDB" id="9775455at2"/>
<feature type="domain" description="Type II/III secretion system secretin-like" evidence="2">
    <location>
        <begin position="206"/>
        <end position="361"/>
    </location>
</feature>
<dbReference type="Pfam" id="PF00263">
    <property type="entry name" value="Secretin"/>
    <property type="match status" value="1"/>
</dbReference>
<dbReference type="GO" id="GO:0015627">
    <property type="term" value="C:type II protein secretion system complex"/>
    <property type="evidence" value="ECO:0007669"/>
    <property type="project" value="TreeGrafter"/>
</dbReference>
<accession>A0A432XAY4</accession>
<dbReference type="InterPro" id="IPR032789">
    <property type="entry name" value="T2SS-T3SS_pil_N"/>
</dbReference>
<dbReference type="EMBL" id="PIPT01000012">
    <property type="protein sequence ID" value="RUO45909.1"/>
    <property type="molecule type" value="Genomic_DNA"/>
</dbReference>
<dbReference type="AlphaFoldDB" id="A0A432XAY4"/>
<sequence length="403" mass="44098">MIMSFWGIAFWAQTLAQEMPIQLQLGESYVLEPSGIEEIVVTTPEVLGYQLLPSGAVVITGTQQGSAEVFLFTAGKLEQRYQFKVQAPPNRQLQLELSTLQRQYPQLQVTREAEQFTRLSGQLPLDAQVKLHKLLEKFPSLGSQIEWLPTAPEPMLVLEVRIAEVKRSFARHIGVRWPGHINGPLIEDMGNWLHLPLSAQATLDIMEREGHARLLAKPTLTTQSGGTANFLVGGEFPVPQVLADGLQDVSFRPYGIQLEIAPKLAAQGYVSAELVAELSSIDPATAVNGVPGLLSRRVASTLTLPLGETLVLSGLMQHEQARQADRFPGLHALPILGALFSSTQFRAAETDLVIMVTPRLARLQSEEHADLAKRTEPQANFQRAVGCVGLLEPFQELGGGSND</sequence>
<dbReference type="InterPro" id="IPR004846">
    <property type="entry name" value="T2SS/T3SS_dom"/>
</dbReference>
<dbReference type="InterPro" id="IPR050810">
    <property type="entry name" value="Bact_Secretion_Sys_Channel"/>
</dbReference>
<dbReference type="Pfam" id="PF13629">
    <property type="entry name" value="T2SS-T3SS_pil_N"/>
    <property type="match status" value="1"/>
</dbReference>
<evidence type="ECO:0000313" key="4">
    <source>
        <dbReference type="EMBL" id="RUO45909.1"/>
    </source>
</evidence>
<gene>
    <name evidence="4" type="ORF">CWE21_12945</name>
</gene>
<dbReference type="PANTHER" id="PTHR30332:SF17">
    <property type="entry name" value="TYPE IV PILIATION SYSTEM PROTEIN DR_0774-RELATED"/>
    <property type="match status" value="1"/>
</dbReference>
<organism evidence="4 5">
    <name type="scientific">Pseudidiomarina aquimaris</name>
    <dbReference type="NCBI Taxonomy" id="641841"/>
    <lineage>
        <taxon>Bacteria</taxon>
        <taxon>Pseudomonadati</taxon>
        <taxon>Pseudomonadota</taxon>
        <taxon>Gammaproteobacteria</taxon>
        <taxon>Alteromonadales</taxon>
        <taxon>Idiomarinaceae</taxon>
        <taxon>Pseudidiomarina</taxon>
    </lineage>
</organism>
<dbReference type="GO" id="GO:0009306">
    <property type="term" value="P:protein secretion"/>
    <property type="evidence" value="ECO:0007669"/>
    <property type="project" value="InterPro"/>
</dbReference>
<evidence type="ECO:0000313" key="5">
    <source>
        <dbReference type="Proteomes" id="UP000286678"/>
    </source>
</evidence>
<feature type="domain" description="Pilus formation protein N-terminal" evidence="3">
    <location>
        <begin position="20"/>
        <end position="80"/>
    </location>
</feature>
<name>A0A432XAY4_9GAMM</name>
<dbReference type="PANTHER" id="PTHR30332">
    <property type="entry name" value="PROBABLE GENERAL SECRETION PATHWAY PROTEIN D"/>
    <property type="match status" value="1"/>
</dbReference>
<proteinExistence type="inferred from homology"/>
<dbReference type="RefSeq" id="WP_126834859.1">
    <property type="nucleotide sequence ID" value="NZ_PIPT01000012.1"/>
</dbReference>
<protein>
    <submittedName>
        <fullName evidence="4">Uncharacterized protein</fullName>
    </submittedName>
</protein>
<evidence type="ECO:0000256" key="1">
    <source>
        <dbReference type="RuleBase" id="RU004003"/>
    </source>
</evidence>
<reference evidence="5" key="1">
    <citation type="journal article" date="2018" name="Front. Microbiol.">
        <title>Genome-Based Analysis Reveals the Taxonomy and Diversity of the Family Idiomarinaceae.</title>
        <authorList>
            <person name="Liu Y."/>
            <person name="Lai Q."/>
            <person name="Shao Z."/>
        </authorList>
    </citation>
    <scope>NUCLEOTIDE SEQUENCE [LARGE SCALE GENOMIC DNA]</scope>
    <source>
        <strain evidence="5">SW15</strain>
    </source>
</reference>
<keyword evidence="5" id="KW-1185">Reference proteome</keyword>